<evidence type="ECO:0000256" key="1">
    <source>
        <dbReference type="SAM" id="MobiDB-lite"/>
    </source>
</evidence>
<protein>
    <submittedName>
        <fullName evidence="2">Uncharacterized protein</fullName>
    </submittedName>
</protein>
<dbReference type="Proteomes" id="UP000010552">
    <property type="component" value="Unassembled WGS sequence"/>
</dbReference>
<name>L5KTQ9_PTEAL</name>
<proteinExistence type="predicted"/>
<organism evidence="2 3">
    <name type="scientific">Pteropus alecto</name>
    <name type="common">Black flying fox</name>
    <dbReference type="NCBI Taxonomy" id="9402"/>
    <lineage>
        <taxon>Eukaryota</taxon>
        <taxon>Metazoa</taxon>
        <taxon>Chordata</taxon>
        <taxon>Craniata</taxon>
        <taxon>Vertebrata</taxon>
        <taxon>Euteleostomi</taxon>
        <taxon>Mammalia</taxon>
        <taxon>Eutheria</taxon>
        <taxon>Laurasiatheria</taxon>
        <taxon>Chiroptera</taxon>
        <taxon>Yinpterochiroptera</taxon>
        <taxon>Pteropodoidea</taxon>
        <taxon>Pteropodidae</taxon>
        <taxon>Pteropodinae</taxon>
        <taxon>Pteropus</taxon>
    </lineage>
</organism>
<dbReference type="InParanoid" id="L5KTQ9"/>
<sequence>MTSFIIEKRVKKWEQPHRCAEQWGGVAMSPVSAEVPSADEPLAQSGSPCTQGAMAGQGGDAGTRASSQQAVQHLPTPHRRP</sequence>
<evidence type="ECO:0000313" key="3">
    <source>
        <dbReference type="Proteomes" id="UP000010552"/>
    </source>
</evidence>
<accession>L5KTQ9</accession>
<evidence type="ECO:0000313" key="2">
    <source>
        <dbReference type="EMBL" id="ELK14807.1"/>
    </source>
</evidence>
<dbReference type="AlphaFoldDB" id="L5KTQ9"/>
<gene>
    <name evidence="2" type="ORF">PAL_GLEAN10005598</name>
</gene>
<keyword evidence="3" id="KW-1185">Reference proteome</keyword>
<reference evidence="3" key="1">
    <citation type="journal article" date="2013" name="Science">
        <title>Comparative analysis of bat genomes provides insight into the evolution of flight and immunity.</title>
        <authorList>
            <person name="Zhang G."/>
            <person name="Cowled C."/>
            <person name="Shi Z."/>
            <person name="Huang Z."/>
            <person name="Bishop-Lilly K.A."/>
            <person name="Fang X."/>
            <person name="Wynne J.W."/>
            <person name="Xiong Z."/>
            <person name="Baker M.L."/>
            <person name="Zhao W."/>
            <person name="Tachedjian M."/>
            <person name="Zhu Y."/>
            <person name="Zhou P."/>
            <person name="Jiang X."/>
            <person name="Ng J."/>
            <person name="Yang L."/>
            <person name="Wu L."/>
            <person name="Xiao J."/>
            <person name="Feng Y."/>
            <person name="Chen Y."/>
            <person name="Sun X."/>
            <person name="Zhang Y."/>
            <person name="Marsh G.A."/>
            <person name="Crameri G."/>
            <person name="Broder C.C."/>
            <person name="Frey K.G."/>
            <person name="Wang L.F."/>
            <person name="Wang J."/>
        </authorList>
    </citation>
    <scope>NUCLEOTIDE SEQUENCE [LARGE SCALE GENOMIC DNA]</scope>
</reference>
<feature type="region of interest" description="Disordered" evidence="1">
    <location>
        <begin position="30"/>
        <end position="81"/>
    </location>
</feature>
<dbReference type="EMBL" id="KB030557">
    <property type="protein sequence ID" value="ELK14807.1"/>
    <property type="molecule type" value="Genomic_DNA"/>
</dbReference>